<feature type="chain" id="PRO_5047487433" description="Trypsin" evidence="1">
    <location>
        <begin position="26"/>
        <end position="283"/>
    </location>
</feature>
<evidence type="ECO:0000313" key="2">
    <source>
        <dbReference type="EMBL" id="MBP2401419.1"/>
    </source>
</evidence>
<dbReference type="SUPFAM" id="SSF50494">
    <property type="entry name" value="Trypsin-like serine proteases"/>
    <property type="match status" value="1"/>
</dbReference>
<reference evidence="2 3" key="1">
    <citation type="submission" date="2021-03" db="EMBL/GenBank/DDBJ databases">
        <title>Sequencing the genomes of 1000 actinobacteria strains.</title>
        <authorList>
            <person name="Klenk H.-P."/>
        </authorList>
    </citation>
    <scope>NUCLEOTIDE SEQUENCE [LARGE SCALE GENOMIC DNA]</scope>
    <source>
        <strain evidence="2 3">DSM 41480</strain>
    </source>
</reference>
<dbReference type="Proteomes" id="UP001519291">
    <property type="component" value="Unassembled WGS sequence"/>
</dbReference>
<dbReference type="EMBL" id="JAGIOH010000001">
    <property type="protein sequence ID" value="MBP2401419.1"/>
    <property type="molecule type" value="Genomic_DNA"/>
</dbReference>
<accession>A0ABS4XY37</accession>
<dbReference type="RefSeq" id="WP_207304016.1">
    <property type="nucleotide sequence ID" value="NZ_JAGIOH010000001.1"/>
</dbReference>
<name>A0ABS4XY37_9ACTN</name>
<keyword evidence="1" id="KW-0732">Signal</keyword>
<keyword evidence="3" id="KW-1185">Reference proteome</keyword>
<organism evidence="2 3">
    <name type="scientific">Streptomyces syringium</name>
    <dbReference type="NCBI Taxonomy" id="76729"/>
    <lineage>
        <taxon>Bacteria</taxon>
        <taxon>Bacillati</taxon>
        <taxon>Actinomycetota</taxon>
        <taxon>Actinomycetes</taxon>
        <taxon>Kitasatosporales</taxon>
        <taxon>Streptomycetaceae</taxon>
        <taxon>Streptomyces</taxon>
    </lineage>
</organism>
<comment type="caution">
    <text evidence="2">The sequence shown here is derived from an EMBL/GenBank/DDBJ whole genome shotgun (WGS) entry which is preliminary data.</text>
</comment>
<proteinExistence type="predicted"/>
<evidence type="ECO:0000256" key="1">
    <source>
        <dbReference type="SAM" id="SignalP"/>
    </source>
</evidence>
<feature type="signal peptide" evidence="1">
    <location>
        <begin position="1"/>
        <end position="25"/>
    </location>
</feature>
<protein>
    <recommendedName>
        <fullName evidence="4">Trypsin</fullName>
    </recommendedName>
</protein>
<gene>
    <name evidence="2" type="ORF">JO379_000888</name>
</gene>
<sequence length="283" mass="29617">MIKRLCTFLLSLTVVWTLGVGAAQAAQGEEGKRVHNGMQIIFSTSMPDAFCTVGAVGTDKYAHKIAISAGHCLSDPSGQYADREIPDNVAPVYDRADTGFGPIGHVRYFKDPEGSQTGHVTKDYMIIELVPQVTLSSQGPYLKQTGMVQVPGGSVSPNALNPALDNERLLASGGNELITSGQTGVWYGTIMENTLGVYRSSAVNMKGDSGGPAIWRVPGSELPSQANGFKASGPWAGITKGITLALPPFLYTSSANILADLRARDAAAPAGVFGAGFTVTANP</sequence>
<evidence type="ECO:0000313" key="3">
    <source>
        <dbReference type="Proteomes" id="UP001519291"/>
    </source>
</evidence>
<evidence type="ECO:0008006" key="4">
    <source>
        <dbReference type="Google" id="ProtNLM"/>
    </source>
</evidence>
<dbReference type="GeneID" id="91567757"/>
<dbReference type="InterPro" id="IPR009003">
    <property type="entry name" value="Peptidase_S1_PA"/>
</dbReference>